<reference evidence="4" key="1">
    <citation type="submission" date="2021-01" db="EMBL/GenBank/DDBJ databases">
        <authorList>
            <person name="Kaushik A."/>
        </authorList>
    </citation>
    <scope>NUCLEOTIDE SEQUENCE</scope>
    <source>
        <strain evidence="4">AG3-T5</strain>
    </source>
</reference>
<evidence type="ECO:0000313" key="4">
    <source>
        <dbReference type="EMBL" id="CAE6478678.1"/>
    </source>
</evidence>
<keyword evidence="2" id="KW-1133">Transmembrane helix</keyword>
<feature type="compositionally biased region" description="Basic and acidic residues" evidence="1">
    <location>
        <begin position="31"/>
        <end position="42"/>
    </location>
</feature>
<gene>
    <name evidence="4" type="ORF">RDB_LOCUS200250</name>
</gene>
<dbReference type="EMBL" id="CAJMWW010000645">
    <property type="protein sequence ID" value="CAE6478678.1"/>
    <property type="molecule type" value="Genomic_DNA"/>
</dbReference>
<evidence type="ECO:0000313" key="5">
    <source>
        <dbReference type="Proteomes" id="UP000663841"/>
    </source>
</evidence>
<evidence type="ECO:0000256" key="3">
    <source>
        <dbReference type="SAM" id="SignalP"/>
    </source>
</evidence>
<name>A0A8H3CFN5_9AGAM</name>
<protein>
    <recommendedName>
        <fullName evidence="6">Transmembrane protein</fullName>
    </recommendedName>
</protein>
<feature type="region of interest" description="Disordered" evidence="1">
    <location>
        <begin position="18"/>
        <end position="176"/>
    </location>
</feature>
<organism evidence="4 5">
    <name type="scientific">Rhizoctonia solani</name>
    <dbReference type="NCBI Taxonomy" id="456999"/>
    <lineage>
        <taxon>Eukaryota</taxon>
        <taxon>Fungi</taxon>
        <taxon>Dikarya</taxon>
        <taxon>Basidiomycota</taxon>
        <taxon>Agaricomycotina</taxon>
        <taxon>Agaricomycetes</taxon>
        <taxon>Cantharellales</taxon>
        <taxon>Ceratobasidiaceae</taxon>
        <taxon>Rhizoctonia</taxon>
    </lineage>
</organism>
<feature type="compositionally biased region" description="Low complexity" evidence="1">
    <location>
        <begin position="54"/>
        <end position="163"/>
    </location>
</feature>
<feature type="region of interest" description="Disordered" evidence="1">
    <location>
        <begin position="325"/>
        <end position="346"/>
    </location>
</feature>
<feature type="transmembrane region" description="Helical" evidence="2">
    <location>
        <begin position="216"/>
        <end position="236"/>
    </location>
</feature>
<evidence type="ECO:0000256" key="2">
    <source>
        <dbReference type="SAM" id="Phobius"/>
    </source>
</evidence>
<dbReference type="Proteomes" id="UP000663841">
    <property type="component" value="Unassembled WGS sequence"/>
</dbReference>
<feature type="chain" id="PRO_5034865734" description="Transmembrane protein" evidence="3">
    <location>
        <begin position="20"/>
        <end position="469"/>
    </location>
</feature>
<comment type="caution">
    <text evidence="4">The sequence shown here is derived from an EMBL/GenBank/DDBJ whole genome shotgun (WGS) entry which is preliminary data.</text>
</comment>
<keyword evidence="3" id="KW-0732">Signal</keyword>
<evidence type="ECO:0000256" key="1">
    <source>
        <dbReference type="SAM" id="MobiDB-lite"/>
    </source>
</evidence>
<sequence length="469" mass="47657">MKLASLLLAAPVVLTMVAADPRPTPGPNGRVVDRWRFARQDDTTSAAAGGGAGSASPTSAAAGPTSSTRETSSAAAPTSSAAVPSSTSTSTPQQPTSTSSSSSQQQQQPTSSSTPASERPVSSSTSSSQQQQQPTSNNPAPAPTSSAAAQTSQTPTSTSFSLSTPPPSTAIVSTTDQSGRMITSFVVVTQTPHSVAVAPTATETSTEKKGVSQSTVIGLAVTGSIAGLLIILLIVWKLTGKRFSDLEDNDDDAIKWPELNKDSAAMTPIPARPSARAAGAETDTLGTDFDRQSAAANSAADLSYQPYSDDPGYGARPAYYDPYGGAPGATKPYPSPPGSHDGDHKTWGAPAEAQYYDVPRGQSPGPNAIARGMSPGPGMAYDPRVASPAPPTMTYADPVGRTGSPGPAAYGYAAGYAPADPYSGRNSPGPNMVYAPEMDPYGRRSPGPGMAYNGSVGRVGSPGPNPAYR</sequence>
<keyword evidence="2" id="KW-0812">Transmembrane</keyword>
<keyword evidence="2" id="KW-0472">Membrane</keyword>
<feature type="region of interest" description="Disordered" evidence="1">
    <location>
        <begin position="421"/>
        <end position="469"/>
    </location>
</feature>
<feature type="signal peptide" evidence="3">
    <location>
        <begin position="1"/>
        <end position="19"/>
    </location>
</feature>
<evidence type="ECO:0008006" key="6">
    <source>
        <dbReference type="Google" id="ProtNLM"/>
    </source>
</evidence>
<accession>A0A8H3CFN5</accession>
<dbReference type="AlphaFoldDB" id="A0A8H3CFN5"/>
<proteinExistence type="predicted"/>